<keyword evidence="2 9" id="KW-0813">Transport</keyword>
<sequence length="214" mass="23661">MSALMAFARGIDRVTTFVGRGVSWLILVVVLVSAGNAVIRKIFDMSSNAWLELQWYLFGAIFMLAAAWTLQRNEHIRVDIVSNALSKRTRDWIDFVGHIVILLPFVSLMVWLLWPYVMQSIRINEYSSNAGGLVIWPAKAMLLAGFLLLFFQGISELIKRGAVLFAGYPDETPAGVSHAAEASEMALLAPDEPQGGTERPTGAKGTLTHSEPRR</sequence>
<keyword evidence="4 9" id="KW-0997">Cell inner membrane</keyword>
<dbReference type="Proteomes" id="UP001164020">
    <property type="component" value="Chromosome"/>
</dbReference>
<evidence type="ECO:0000256" key="7">
    <source>
        <dbReference type="ARBA" id="ARBA00023136"/>
    </source>
</evidence>
<keyword evidence="5 9" id="KW-0812">Transmembrane</keyword>
<dbReference type="Pfam" id="PF04290">
    <property type="entry name" value="DctQ"/>
    <property type="match status" value="1"/>
</dbReference>
<feature type="transmembrane region" description="Helical" evidence="9">
    <location>
        <begin position="21"/>
        <end position="43"/>
    </location>
</feature>
<evidence type="ECO:0000313" key="12">
    <source>
        <dbReference type="EMBL" id="WAP69575.1"/>
    </source>
</evidence>
<proteinExistence type="inferred from homology"/>
<dbReference type="InterPro" id="IPR007387">
    <property type="entry name" value="TRAP_DctQ"/>
</dbReference>
<reference evidence="12" key="1">
    <citation type="submission" date="2022-12" db="EMBL/GenBank/DDBJ databases">
        <title>Jiella pelagia sp. nov., isolated from phosphonate enriched culture of Northwest Pacific surface seawater.</title>
        <authorList>
            <person name="Shin D.Y."/>
            <person name="Hwang C.Y."/>
        </authorList>
    </citation>
    <scope>NUCLEOTIDE SEQUENCE</scope>
    <source>
        <strain evidence="12">HL-NP1</strain>
    </source>
</reference>
<organism evidence="12 13">
    <name type="scientific">Jiella pelagia</name>
    <dbReference type="NCBI Taxonomy" id="2986949"/>
    <lineage>
        <taxon>Bacteria</taxon>
        <taxon>Pseudomonadati</taxon>
        <taxon>Pseudomonadota</taxon>
        <taxon>Alphaproteobacteria</taxon>
        <taxon>Hyphomicrobiales</taxon>
        <taxon>Aurantimonadaceae</taxon>
        <taxon>Jiella</taxon>
    </lineage>
</organism>
<evidence type="ECO:0000256" key="1">
    <source>
        <dbReference type="ARBA" id="ARBA00004429"/>
    </source>
</evidence>
<evidence type="ECO:0000256" key="2">
    <source>
        <dbReference type="ARBA" id="ARBA00022448"/>
    </source>
</evidence>
<gene>
    <name evidence="12" type="ORF">OH818_04875</name>
</gene>
<feature type="transmembrane region" description="Helical" evidence="9">
    <location>
        <begin position="55"/>
        <end position="71"/>
    </location>
</feature>
<feature type="domain" description="Tripartite ATP-independent periplasmic transporters DctQ component" evidence="11">
    <location>
        <begin position="30"/>
        <end position="159"/>
    </location>
</feature>
<keyword evidence="6 9" id="KW-1133">Transmembrane helix</keyword>
<evidence type="ECO:0000259" key="11">
    <source>
        <dbReference type="Pfam" id="PF04290"/>
    </source>
</evidence>
<evidence type="ECO:0000256" key="10">
    <source>
        <dbReference type="SAM" id="MobiDB-lite"/>
    </source>
</evidence>
<feature type="transmembrane region" description="Helical" evidence="9">
    <location>
        <begin position="134"/>
        <end position="151"/>
    </location>
</feature>
<protein>
    <recommendedName>
        <fullName evidence="9">TRAP transporter small permease protein</fullName>
    </recommendedName>
</protein>
<dbReference type="RefSeq" id="WP_268882012.1">
    <property type="nucleotide sequence ID" value="NZ_CP114029.1"/>
</dbReference>
<comment type="subcellular location">
    <subcellularLocation>
        <location evidence="1 9">Cell inner membrane</location>
        <topology evidence="1 9">Multi-pass membrane protein</topology>
    </subcellularLocation>
</comment>
<comment type="similarity">
    <text evidence="8 9">Belongs to the TRAP transporter small permease family.</text>
</comment>
<name>A0ABY7C6X0_9HYPH</name>
<dbReference type="EMBL" id="CP114029">
    <property type="protein sequence ID" value="WAP69575.1"/>
    <property type="molecule type" value="Genomic_DNA"/>
</dbReference>
<evidence type="ECO:0000256" key="5">
    <source>
        <dbReference type="ARBA" id="ARBA00022692"/>
    </source>
</evidence>
<evidence type="ECO:0000256" key="8">
    <source>
        <dbReference type="ARBA" id="ARBA00038436"/>
    </source>
</evidence>
<dbReference type="PANTHER" id="PTHR35011">
    <property type="entry name" value="2,3-DIKETO-L-GULONATE TRAP TRANSPORTER SMALL PERMEASE PROTEIN YIAM"/>
    <property type="match status" value="1"/>
</dbReference>
<comment type="subunit">
    <text evidence="9">The complex comprises the extracytoplasmic solute receptor protein and the two transmembrane proteins.</text>
</comment>
<dbReference type="PANTHER" id="PTHR35011:SF4">
    <property type="entry name" value="SLL1102 PROTEIN"/>
    <property type="match status" value="1"/>
</dbReference>
<keyword evidence="7 9" id="KW-0472">Membrane</keyword>
<keyword evidence="13" id="KW-1185">Reference proteome</keyword>
<accession>A0ABY7C6X0</accession>
<evidence type="ECO:0000256" key="3">
    <source>
        <dbReference type="ARBA" id="ARBA00022475"/>
    </source>
</evidence>
<feature type="region of interest" description="Disordered" evidence="10">
    <location>
        <begin position="187"/>
        <end position="214"/>
    </location>
</feature>
<evidence type="ECO:0000313" key="13">
    <source>
        <dbReference type="Proteomes" id="UP001164020"/>
    </source>
</evidence>
<evidence type="ECO:0000256" key="9">
    <source>
        <dbReference type="RuleBase" id="RU369079"/>
    </source>
</evidence>
<feature type="transmembrane region" description="Helical" evidence="9">
    <location>
        <begin position="92"/>
        <end position="114"/>
    </location>
</feature>
<evidence type="ECO:0000256" key="6">
    <source>
        <dbReference type="ARBA" id="ARBA00022989"/>
    </source>
</evidence>
<dbReference type="InterPro" id="IPR055348">
    <property type="entry name" value="DctQ"/>
</dbReference>
<evidence type="ECO:0000256" key="4">
    <source>
        <dbReference type="ARBA" id="ARBA00022519"/>
    </source>
</evidence>
<keyword evidence="3" id="KW-1003">Cell membrane</keyword>
<comment type="function">
    <text evidence="9">Part of the tripartite ATP-independent periplasmic (TRAP) transport system.</text>
</comment>